<dbReference type="Proteomes" id="UP000027135">
    <property type="component" value="Unassembled WGS sequence"/>
</dbReference>
<proteinExistence type="predicted"/>
<dbReference type="PANTHER" id="PTHR10380">
    <property type="entry name" value="CUTICLE PROTEIN"/>
    <property type="match status" value="1"/>
</dbReference>
<dbReference type="AlphaFoldDB" id="A0A067R3I2"/>
<dbReference type="GO" id="GO:0062129">
    <property type="term" value="C:chitin-based extracellular matrix"/>
    <property type="evidence" value="ECO:0007669"/>
    <property type="project" value="TreeGrafter"/>
</dbReference>
<evidence type="ECO:0000313" key="3">
    <source>
        <dbReference type="EMBL" id="KDR16642.1"/>
    </source>
</evidence>
<dbReference type="FunCoup" id="A0A067R3I2">
    <property type="interactions" value="21"/>
</dbReference>
<keyword evidence="4" id="KW-1185">Reference proteome</keyword>
<dbReference type="EMBL" id="KK852781">
    <property type="protein sequence ID" value="KDR16642.1"/>
    <property type="molecule type" value="Genomic_DNA"/>
</dbReference>
<dbReference type="PROSITE" id="PS51155">
    <property type="entry name" value="CHIT_BIND_RR_2"/>
    <property type="match status" value="1"/>
</dbReference>
<sequence>MDRCLQIVLYAVAIGVARARPDILQGYVVPVGLSTQYHAQDALGQYSYGYSDGLSSKNEVKTFDGVTRGGYSYLDSNGLVQSAAYTADAVNGFKVSATNLPVAPKADPADAPSPVQDTPEVSAAKAAHKVAQDAATVAAAAPEVPLVYSAIVPGGFAYSTYGGVPGILAYSSVAPIPLVSPGVPADTPEVAAAKAAHFAAHVEAKLKSLG</sequence>
<name>A0A067R3I2_ZOONE</name>
<dbReference type="InterPro" id="IPR000618">
    <property type="entry name" value="Insect_cuticle"/>
</dbReference>
<dbReference type="InterPro" id="IPR050468">
    <property type="entry name" value="Cuticle_Struct_Prot"/>
</dbReference>
<reference evidence="3 4" key="1">
    <citation type="journal article" date="2014" name="Nat. Commun.">
        <title>Molecular traces of alternative social organization in a termite genome.</title>
        <authorList>
            <person name="Terrapon N."/>
            <person name="Li C."/>
            <person name="Robertson H.M."/>
            <person name="Ji L."/>
            <person name="Meng X."/>
            <person name="Booth W."/>
            <person name="Chen Z."/>
            <person name="Childers C.P."/>
            <person name="Glastad K.M."/>
            <person name="Gokhale K."/>
            <person name="Gowin J."/>
            <person name="Gronenberg W."/>
            <person name="Hermansen R.A."/>
            <person name="Hu H."/>
            <person name="Hunt B.G."/>
            <person name="Huylmans A.K."/>
            <person name="Khalil S.M."/>
            <person name="Mitchell R.D."/>
            <person name="Munoz-Torres M.C."/>
            <person name="Mustard J.A."/>
            <person name="Pan H."/>
            <person name="Reese J.T."/>
            <person name="Scharf M.E."/>
            <person name="Sun F."/>
            <person name="Vogel H."/>
            <person name="Xiao J."/>
            <person name="Yang W."/>
            <person name="Yang Z."/>
            <person name="Yang Z."/>
            <person name="Zhou J."/>
            <person name="Zhu J."/>
            <person name="Brent C.S."/>
            <person name="Elsik C.G."/>
            <person name="Goodisman M.A."/>
            <person name="Liberles D.A."/>
            <person name="Roe R.M."/>
            <person name="Vargo E.L."/>
            <person name="Vilcinskas A."/>
            <person name="Wang J."/>
            <person name="Bornberg-Bauer E."/>
            <person name="Korb J."/>
            <person name="Zhang G."/>
            <person name="Liebig J."/>
        </authorList>
    </citation>
    <scope>NUCLEOTIDE SEQUENCE [LARGE SCALE GENOMIC DNA]</scope>
    <source>
        <tissue evidence="3">Whole organism</tissue>
    </source>
</reference>
<dbReference type="OrthoDB" id="6515429at2759"/>
<keyword evidence="1 2" id="KW-0193">Cuticle</keyword>
<dbReference type="OMA" id="AKFEYLF"/>
<dbReference type="PROSITE" id="PS00233">
    <property type="entry name" value="CHIT_BIND_RR_1"/>
    <property type="match status" value="1"/>
</dbReference>
<dbReference type="InterPro" id="IPR031311">
    <property type="entry name" value="CHIT_BIND_RR_consensus"/>
</dbReference>
<dbReference type="Pfam" id="PF00379">
    <property type="entry name" value="Chitin_bind_4"/>
    <property type="match status" value="1"/>
</dbReference>
<accession>A0A067R3I2</accession>
<evidence type="ECO:0000313" key="4">
    <source>
        <dbReference type="Proteomes" id="UP000027135"/>
    </source>
</evidence>
<dbReference type="InParanoid" id="A0A067R3I2"/>
<gene>
    <name evidence="3" type="ORF">L798_09502</name>
</gene>
<dbReference type="PANTHER" id="PTHR10380:SF196">
    <property type="entry name" value="CUTICULAR PROTEIN 72EA"/>
    <property type="match status" value="1"/>
</dbReference>
<dbReference type="eggNOG" id="ENOG502RYTI">
    <property type="taxonomic scope" value="Eukaryota"/>
</dbReference>
<dbReference type="STRING" id="136037.A0A067R3I2"/>
<dbReference type="GO" id="GO:0008010">
    <property type="term" value="F:structural constituent of chitin-based larval cuticle"/>
    <property type="evidence" value="ECO:0007669"/>
    <property type="project" value="TreeGrafter"/>
</dbReference>
<protein>
    <submittedName>
        <fullName evidence="3">Cuticle protein 6</fullName>
    </submittedName>
</protein>
<organism evidence="3 4">
    <name type="scientific">Zootermopsis nevadensis</name>
    <name type="common">Dampwood termite</name>
    <dbReference type="NCBI Taxonomy" id="136037"/>
    <lineage>
        <taxon>Eukaryota</taxon>
        <taxon>Metazoa</taxon>
        <taxon>Ecdysozoa</taxon>
        <taxon>Arthropoda</taxon>
        <taxon>Hexapoda</taxon>
        <taxon>Insecta</taxon>
        <taxon>Pterygota</taxon>
        <taxon>Neoptera</taxon>
        <taxon>Polyneoptera</taxon>
        <taxon>Dictyoptera</taxon>
        <taxon>Blattodea</taxon>
        <taxon>Blattoidea</taxon>
        <taxon>Termitoidae</taxon>
        <taxon>Termopsidae</taxon>
        <taxon>Zootermopsis</taxon>
    </lineage>
</organism>
<evidence type="ECO:0000256" key="1">
    <source>
        <dbReference type="ARBA" id="ARBA00022460"/>
    </source>
</evidence>
<evidence type="ECO:0000256" key="2">
    <source>
        <dbReference type="PROSITE-ProRule" id="PRU00497"/>
    </source>
</evidence>